<evidence type="ECO:0000313" key="3">
    <source>
        <dbReference type="Proteomes" id="UP001211065"/>
    </source>
</evidence>
<dbReference type="GO" id="GO:0043041">
    <property type="term" value="P:amino acid activation for nonribosomal peptide biosynthetic process"/>
    <property type="evidence" value="ECO:0007669"/>
    <property type="project" value="TreeGrafter"/>
</dbReference>
<dbReference type="PANTHER" id="PTHR45527">
    <property type="entry name" value="NONRIBOSOMAL PEPTIDE SYNTHETASE"/>
    <property type="match status" value="1"/>
</dbReference>
<dbReference type="AlphaFoldDB" id="A0AAD5TV04"/>
<dbReference type="PANTHER" id="PTHR45527:SF1">
    <property type="entry name" value="FATTY ACID SYNTHASE"/>
    <property type="match status" value="1"/>
</dbReference>
<comment type="caution">
    <text evidence="2">The sequence shown here is derived from an EMBL/GenBank/DDBJ whole genome shotgun (WGS) entry which is preliminary data.</text>
</comment>
<evidence type="ECO:0000313" key="2">
    <source>
        <dbReference type="EMBL" id="KAJ3207862.1"/>
    </source>
</evidence>
<gene>
    <name evidence="2" type="ORF">HK099_000177</name>
</gene>
<dbReference type="GO" id="GO:0047527">
    <property type="term" value="F:2,3-dihydroxybenzoate-serine ligase activity"/>
    <property type="evidence" value="ECO:0007669"/>
    <property type="project" value="TreeGrafter"/>
</dbReference>
<dbReference type="SUPFAM" id="SSF56801">
    <property type="entry name" value="Acetyl-CoA synthetase-like"/>
    <property type="match status" value="1"/>
</dbReference>
<accession>A0AAD5TV04</accession>
<feature type="non-terminal residue" evidence="2">
    <location>
        <position position="337"/>
    </location>
</feature>
<organism evidence="2 3">
    <name type="scientific">Clydaea vesicula</name>
    <dbReference type="NCBI Taxonomy" id="447962"/>
    <lineage>
        <taxon>Eukaryota</taxon>
        <taxon>Fungi</taxon>
        <taxon>Fungi incertae sedis</taxon>
        <taxon>Chytridiomycota</taxon>
        <taxon>Chytridiomycota incertae sedis</taxon>
        <taxon>Chytridiomycetes</taxon>
        <taxon>Lobulomycetales</taxon>
        <taxon>Lobulomycetaceae</taxon>
        <taxon>Clydaea</taxon>
    </lineage>
</organism>
<feature type="domain" description="AMP-dependent synthetase/ligase" evidence="1">
    <location>
        <begin position="185"/>
        <end position="337"/>
    </location>
</feature>
<evidence type="ECO:0000259" key="1">
    <source>
        <dbReference type="Pfam" id="PF00501"/>
    </source>
</evidence>
<dbReference type="EMBL" id="JADGJW010001026">
    <property type="protein sequence ID" value="KAJ3207862.1"/>
    <property type="molecule type" value="Genomic_DNA"/>
</dbReference>
<dbReference type="InterPro" id="IPR042099">
    <property type="entry name" value="ANL_N_sf"/>
</dbReference>
<dbReference type="GO" id="GO:0009366">
    <property type="term" value="C:enterobactin synthetase complex"/>
    <property type="evidence" value="ECO:0007669"/>
    <property type="project" value="TreeGrafter"/>
</dbReference>
<proteinExistence type="predicted"/>
<name>A0AAD5TV04_9FUNG</name>
<dbReference type="Proteomes" id="UP001211065">
    <property type="component" value="Unassembled WGS sequence"/>
</dbReference>
<dbReference type="InterPro" id="IPR000873">
    <property type="entry name" value="AMP-dep_synth/lig_dom"/>
</dbReference>
<dbReference type="GO" id="GO:0005829">
    <property type="term" value="C:cytosol"/>
    <property type="evidence" value="ECO:0007669"/>
    <property type="project" value="TreeGrafter"/>
</dbReference>
<dbReference type="Gene3D" id="3.40.50.12780">
    <property type="entry name" value="N-terminal domain of ligase-like"/>
    <property type="match status" value="1"/>
</dbReference>
<protein>
    <recommendedName>
        <fullName evidence="1">AMP-dependent synthetase/ligase domain-containing protein</fullName>
    </recommendedName>
</protein>
<reference evidence="2" key="1">
    <citation type="submission" date="2020-05" db="EMBL/GenBank/DDBJ databases">
        <title>Phylogenomic resolution of chytrid fungi.</title>
        <authorList>
            <person name="Stajich J.E."/>
            <person name="Amses K."/>
            <person name="Simmons R."/>
            <person name="Seto K."/>
            <person name="Myers J."/>
            <person name="Bonds A."/>
            <person name="Quandt C.A."/>
            <person name="Barry K."/>
            <person name="Liu P."/>
            <person name="Grigoriev I."/>
            <person name="Longcore J.E."/>
            <person name="James T.Y."/>
        </authorList>
    </citation>
    <scope>NUCLEOTIDE SEQUENCE</scope>
    <source>
        <strain evidence="2">JEL0476</strain>
    </source>
</reference>
<keyword evidence="3" id="KW-1185">Reference proteome</keyword>
<dbReference type="Pfam" id="PF00501">
    <property type="entry name" value="AMP-binding"/>
    <property type="match status" value="1"/>
</dbReference>
<dbReference type="GO" id="GO:0009239">
    <property type="term" value="P:enterobactin biosynthetic process"/>
    <property type="evidence" value="ECO:0007669"/>
    <property type="project" value="TreeGrafter"/>
</dbReference>
<dbReference type="GO" id="GO:0031177">
    <property type="term" value="F:phosphopantetheine binding"/>
    <property type="evidence" value="ECO:0007669"/>
    <property type="project" value="TreeGrafter"/>
</dbReference>
<sequence length="337" mass="38003">MKIDIWIVTENKQIFGGKIIVPVLDSSLFIELLSLINNQLHDNSLIDISIENSTVFLEWNEESDNHVSAYPLPLPNKEKNYLRFELTNFFADGKWSDVQLFSRKGAFANQTSESPLPDVRSHFHQICSQFQDAYPTIIDLLEIRDIEVLGTEERELLHYDFSCLSKFDKIDLIDGKQPYLATIFASVARRFPNRPALVIGENVLTYAQLLKVSQTVAAILIKEYGVGPNTTVALMLSRERATSFYCMLGVLFAGAAYVPIDDLKCPVERAAFILEDADCKVAIVENQFKPELNTPGVKTAILSADDILEKLSTTKTLFKEDMVKRSPADMAYIIYTS</sequence>